<organism evidence="7 8">
    <name type="scientific">Butyrivibrio hungatei</name>
    <dbReference type="NCBI Taxonomy" id="185008"/>
    <lineage>
        <taxon>Bacteria</taxon>
        <taxon>Bacillati</taxon>
        <taxon>Bacillota</taxon>
        <taxon>Clostridia</taxon>
        <taxon>Lachnospirales</taxon>
        <taxon>Lachnospiraceae</taxon>
        <taxon>Butyrivibrio</taxon>
    </lineage>
</organism>
<dbReference type="InterPro" id="IPR003660">
    <property type="entry name" value="HAMP_dom"/>
</dbReference>
<dbReference type="Proteomes" id="UP000183047">
    <property type="component" value="Unassembled WGS sequence"/>
</dbReference>
<dbReference type="InterPro" id="IPR004090">
    <property type="entry name" value="Chemotax_Me-accpt_rcpt"/>
</dbReference>
<sequence length="587" mass="63835">MKSNTTVIVKKKDSIVFQLSALNLLMLVSFLVVMFMVMSAMKTSTTSSINMFDSMMDLTTHEAKLKSDVMNLYDQTTGYISASAAETQAALLPQIEVAKKDIADDIEILKTNFAQYNDDEATAQLDEISSQYQRLTALIDSAIAKSDAGDRDSAYTILFDKAEIQKIAIFHSSKALDLAIAKSSNETTSTMNSLFKRGSYVGIIGALVMLLLIAFNFVISFENIVKKIKRISDEVNTIISNIEESNGDLTARIKTKTHSELLYITTGINHFIETLQGIMKDVKNGSHVLASSSEKVVSELRLADDNVTNTSAALEELSANMETVAGTVSSINDRVEDVKSAAQEITEQALSGTETASTIKNEANEVKSRVNQKKIAASEHVSKLSEVLTKSVQDSEKVSQINELTNVILDIAKHTNLLALNASIEAARAGEAGKGFSVVATEISTLAENSRMTAANIQEISSEVTAAVRRLAENAQSTLDYINGTVLGDYDDFVETGEKYEHTADIMSDSFAAFDNKASHLNEIMQEMVESVRMITESIKESSIAISSSAESSSEIVGGIKKISEAINENNDITEQLNTTTQKFKSL</sequence>
<dbReference type="Pfam" id="PF00015">
    <property type="entry name" value="MCPsignal"/>
    <property type="match status" value="1"/>
</dbReference>
<proteinExistence type="inferred from homology"/>
<feature type="domain" description="HAMP" evidence="6">
    <location>
        <begin position="222"/>
        <end position="280"/>
    </location>
</feature>
<evidence type="ECO:0000313" key="8">
    <source>
        <dbReference type="Proteomes" id="UP000183047"/>
    </source>
</evidence>
<keyword evidence="4" id="KW-0472">Membrane</keyword>
<feature type="domain" description="Methyl-accepting transducer" evidence="5">
    <location>
        <begin position="285"/>
        <end position="536"/>
    </location>
</feature>
<dbReference type="RefSeq" id="WP_074461977.1">
    <property type="nucleotide sequence ID" value="NZ_FMUR01000007.1"/>
</dbReference>
<evidence type="ECO:0000256" key="2">
    <source>
        <dbReference type="ARBA" id="ARBA00029447"/>
    </source>
</evidence>
<evidence type="ECO:0000259" key="5">
    <source>
        <dbReference type="PROSITE" id="PS50111"/>
    </source>
</evidence>
<evidence type="ECO:0000256" key="4">
    <source>
        <dbReference type="SAM" id="Phobius"/>
    </source>
</evidence>
<dbReference type="GO" id="GO:0016020">
    <property type="term" value="C:membrane"/>
    <property type="evidence" value="ECO:0007669"/>
    <property type="project" value="InterPro"/>
</dbReference>
<dbReference type="OrthoDB" id="9760371at2"/>
<feature type="transmembrane region" description="Helical" evidence="4">
    <location>
        <begin position="21"/>
        <end position="41"/>
    </location>
</feature>
<reference evidence="8" key="1">
    <citation type="submission" date="2016-10" db="EMBL/GenBank/DDBJ databases">
        <authorList>
            <person name="Varghese N."/>
            <person name="Submissions S."/>
        </authorList>
    </citation>
    <scope>NUCLEOTIDE SEQUENCE [LARGE SCALE GENOMIC DNA]</scope>
    <source>
        <strain evidence="8">XBD2006</strain>
    </source>
</reference>
<accession>A0A1G5D0H9</accession>
<keyword evidence="4" id="KW-0812">Transmembrane</keyword>
<dbReference type="STRING" id="185008.bhn_III048"/>
<name>A0A1G5D0H9_9FIRM</name>
<gene>
    <name evidence="7" type="ORF">SAMN02910451_01321</name>
</gene>
<keyword evidence="8" id="KW-1185">Reference proteome</keyword>
<dbReference type="PANTHER" id="PTHR32089">
    <property type="entry name" value="METHYL-ACCEPTING CHEMOTAXIS PROTEIN MCPB"/>
    <property type="match status" value="1"/>
</dbReference>
<evidence type="ECO:0000256" key="1">
    <source>
        <dbReference type="ARBA" id="ARBA00023224"/>
    </source>
</evidence>
<keyword evidence="1 3" id="KW-0807">Transducer</keyword>
<dbReference type="PANTHER" id="PTHR32089:SF112">
    <property type="entry name" value="LYSOZYME-LIKE PROTEIN-RELATED"/>
    <property type="match status" value="1"/>
</dbReference>
<evidence type="ECO:0000313" key="7">
    <source>
        <dbReference type="EMBL" id="SCY08152.1"/>
    </source>
</evidence>
<dbReference type="Gene3D" id="1.10.287.950">
    <property type="entry name" value="Methyl-accepting chemotaxis protein"/>
    <property type="match status" value="1"/>
</dbReference>
<evidence type="ECO:0000256" key="3">
    <source>
        <dbReference type="PROSITE-ProRule" id="PRU00284"/>
    </source>
</evidence>
<dbReference type="EMBL" id="FMUR01000007">
    <property type="protein sequence ID" value="SCY08152.1"/>
    <property type="molecule type" value="Genomic_DNA"/>
</dbReference>
<dbReference type="PROSITE" id="PS50111">
    <property type="entry name" value="CHEMOTAXIS_TRANSDUC_2"/>
    <property type="match status" value="1"/>
</dbReference>
<protein>
    <submittedName>
        <fullName evidence="7">Methyl-accepting chemotaxis protein</fullName>
    </submittedName>
</protein>
<dbReference type="SMART" id="SM00283">
    <property type="entry name" value="MA"/>
    <property type="match status" value="1"/>
</dbReference>
<dbReference type="SUPFAM" id="SSF58104">
    <property type="entry name" value="Methyl-accepting chemotaxis protein (MCP) signaling domain"/>
    <property type="match status" value="1"/>
</dbReference>
<dbReference type="AlphaFoldDB" id="A0A1G5D0H9"/>
<evidence type="ECO:0000259" key="6">
    <source>
        <dbReference type="PROSITE" id="PS50885"/>
    </source>
</evidence>
<feature type="transmembrane region" description="Helical" evidence="4">
    <location>
        <begin position="200"/>
        <end position="221"/>
    </location>
</feature>
<comment type="similarity">
    <text evidence="2">Belongs to the methyl-accepting chemotaxis (MCP) protein family.</text>
</comment>
<dbReference type="InterPro" id="IPR004089">
    <property type="entry name" value="MCPsignal_dom"/>
</dbReference>
<dbReference type="PRINTS" id="PR00260">
    <property type="entry name" value="CHEMTRNSDUCR"/>
</dbReference>
<keyword evidence="4" id="KW-1133">Transmembrane helix</keyword>
<dbReference type="GO" id="GO:0006935">
    <property type="term" value="P:chemotaxis"/>
    <property type="evidence" value="ECO:0007669"/>
    <property type="project" value="InterPro"/>
</dbReference>
<dbReference type="GO" id="GO:0007165">
    <property type="term" value="P:signal transduction"/>
    <property type="evidence" value="ECO:0007669"/>
    <property type="project" value="UniProtKB-KW"/>
</dbReference>
<dbReference type="PROSITE" id="PS50885">
    <property type="entry name" value="HAMP"/>
    <property type="match status" value="1"/>
</dbReference>
<dbReference type="GO" id="GO:0004888">
    <property type="term" value="F:transmembrane signaling receptor activity"/>
    <property type="evidence" value="ECO:0007669"/>
    <property type="project" value="InterPro"/>
</dbReference>